<reference evidence="2" key="1">
    <citation type="submission" date="2023-06" db="EMBL/GenBank/DDBJ databases">
        <authorList>
            <consortium name="Lawrence Berkeley National Laboratory"/>
            <person name="Ahrendt S."/>
            <person name="Sahu N."/>
            <person name="Indic B."/>
            <person name="Wong-Bajracharya J."/>
            <person name="Merenyi Z."/>
            <person name="Ke H.-M."/>
            <person name="Monk M."/>
            <person name="Kocsube S."/>
            <person name="Drula E."/>
            <person name="Lipzen A."/>
            <person name="Balint B."/>
            <person name="Henrissat B."/>
            <person name="Andreopoulos B."/>
            <person name="Martin F.M."/>
            <person name="Harder C.B."/>
            <person name="Rigling D."/>
            <person name="Ford K.L."/>
            <person name="Foster G.D."/>
            <person name="Pangilinan J."/>
            <person name="Papanicolaou A."/>
            <person name="Barry K."/>
            <person name="LaButti K."/>
            <person name="Viragh M."/>
            <person name="Koriabine M."/>
            <person name="Yan M."/>
            <person name="Riley R."/>
            <person name="Champramary S."/>
            <person name="Plett K.L."/>
            <person name="Tsai I.J."/>
            <person name="Slot J."/>
            <person name="Sipos G."/>
            <person name="Plett J."/>
            <person name="Nagy L.G."/>
            <person name="Grigoriev I.V."/>
        </authorList>
    </citation>
    <scope>NUCLEOTIDE SEQUENCE</scope>
    <source>
        <strain evidence="2">HWK02</strain>
    </source>
</reference>
<dbReference type="AlphaFoldDB" id="A0AA39PKE6"/>
<name>A0AA39PKE6_9AGAR</name>
<gene>
    <name evidence="2" type="ORF">EDD18DRAFT_1360972</name>
</gene>
<proteinExistence type="predicted"/>
<sequence length="242" mass="26572">MLALRSSSPPFPSTSQRLCPEFLQPPQHARKGDFPSATARPLAAFPTAAGPLGGVTRAMMEVAVLALRSSSPPFPSTSELAFVAPFSKTPAVFSLSSLSFGTAYDIQSDFAPSYSYKPSTHSTIVAAHQITLGVITQRYYPTEYSMDSRYSPPRGPEDVRIDSRRGQRTSRLPSELQETVPLREASTDFDSRNAPLPPSRMRFLTNKLRRVNIDFAVAYPGMMNSHSPEVKPVDESPAIYSR</sequence>
<comment type="caution">
    <text evidence="2">The sequence shown here is derived from an EMBL/GenBank/DDBJ whole genome shotgun (WGS) entry which is preliminary data.</text>
</comment>
<keyword evidence="3" id="KW-1185">Reference proteome</keyword>
<evidence type="ECO:0000313" key="2">
    <source>
        <dbReference type="EMBL" id="KAK0485510.1"/>
    </source>
</evidence>
<feature type="compositionally biased region" description="Basic and acidic residues" evidence="1">
    <location>
        <begin position="155"/>
        <end position="165"/>
    </location>
</feature>
<feature type="region of interest" description="Disordered" evidence="1">
    <location>
        <begin position="145"/>
        <end position="176"/>
    </location>
</feature>
<protein>
    <submittedName>
        <fullName evidence="2">Uncharacterized protein</fullName>
    </submittedName>
</protein>
<accession>A0AA39PKE6</accession>
<evidence type="ECO:0000256" key="1">
    <source>
        <dbReference type="SAM" id="MobiDB-lite"/>
    </source>
</evidence>
<organism evidence="2 3">
    <name type="scientific">Armillaria luteobubalina</name>
    <dbReference type="NCBI Taxonomy" id="153913"/>
    <lineage>
        <taxon>Eukaryota</taxon>
        <taxon>Fungi</taxon>
        <taxon>Dikarya</taxon>
        <taxon>Basidiomycota</taxon>
        <taxon>Agaricomycotina</taxon>
        <taxon>Agaricomycetes</taxon>
        <taxon>Agaricomycetidae</taxon>
        <taxon>Agaricales</taxon>
        <taxon>Marasmiineae</taxon>
        <taxon>Physalacriaceae</taxon>
        <taxon>Armillaria</taxon>
    </lineage>
</organism>
<evidence type="ECO:0000313" key="3">
    <source>
        <dbReference type="Proteomes" id="UP001175228"/>
    </source>
</evidence>
<dbReference type="EMBL" id="JAUEPU010000050">
    <property type="protein sequence ID" value="KAK0485510.1"/>
    <property type="molecule type" value="Genomic_DNA"/>
</dbReference>
<dbReference type="Proteomes" id="UP001175228">
    <property type="component" value="Unassembled WGS sequence"/>
</dbReference>